<name>A0A4Y2G7G3_ARAVE</name>
<comment type="caution">
    <text evidence="2">The sequence shown here is derived from an EMBL/GenBank/DDBJ whole genome shotgun (WGS) entry which is preliminary data.</text>
</comment>
<reference evidence="2 3" key="1">
    <citation type="journal article" date="2019" name="Sci. Rep.">
        <title>Orb-weaving spider Araneus ventricosus genome elucidates the spidroin gene catalogue.</title>
        <authorList>
            <person name="Kono N."/>
            <person name="Nakamura H."/>
            <person name="Ohtoshi R."/>
            <person name="Moran D.A.P."/>
            <person name="Shinohara A."/>
            <person name="Yoshida Y."/>
            <person name="Fujiwara M."/>
            <person name="Mori M."/>
            <person name="Tomita M."/>
            <person name="Arakawa K."/>
        </authorList>
    </citation>
    <scope>NUCLEOTIDE SEQUENCE [LARGE SCALE GENOMIC DNA]</scope>
</reference>
<evidence type="ECO:0000313" key="3">
    <source>
        <dbReference type="Proteomes" id="UP000499080"/>
    </source>
</evidence>
<feature type="compositionally biased region" description="Basic residues" evidence="1">
    <location>
        <begin position="80"/>
        <end position="89"/>
    </location>
</feature>
<protein>
    <submittedName>
        <fullName evidence="2">Uncharacterized protein</fullName>
    </submittedName>
</protein>
<organism evidence="2 3">
    <name type="scientific">Araneus ventricosus</name>
    <name type="common">Orbweaver spider</name>
    <name type="synonym">Epeira ventricosa</name>
    <dbReference type="NCBI Taxonomy" id="182803"/>
    <lineage>
        <taxon>Eukaryota</taxon>
        <taxon>Metazoa</taxon>
        <taxon>Ecdysozoa</taxon>
        <taxon>Arthropoda</taxon>
        <taxon>Chelicerata</taxon>
        <taxon>Arachnida</taxon>
        <taxon>Araneae</taxon>
        <taxon>Araneomorphae</taxon>
        <taxon>Entelegynae</taxon>
        <taxon>Araneoidea</taxon>
        <taxon>Araneidae</taxon>
        <taxon>Araneus</taxon>
    </lineage>
</organism>
<evidence type="ECO:0000313" key="2">
    <source>
        <dbReference type="EMBL" id="GBM49513.1"/>
    </source>
</evidence>
<feature type="compositionally biased region" description="Basic and acidic residues" evidence="1">
    <location>
        <begin position="61"/>
        <end position="79"/>
    </location>
</feature>
<gene>
    <name evidence="2" type="ORF">AVEN_85962_1</name>
</gene>
<dbReference type="EMBL" id="BGPR01001260">
    <property type="protein sequence ID" value="GBM49513.1"/>
    <property type="molecule type" value="Genomic_DNA"/>
</dbReference>
<evidence type="ECO:0000256" key="1">
    <source>
        <dbReference type="SAM" id="MobiDB-lite"/>
    </source>
</evidence>
<dbReference type="AlphaFoldDB" id="A0A4Y2G7G3"/>
<sequence>MGPDPRKLSSNSGLWRSQRWGLIMEFPNITLLTANNWEQWKYEFYYFIMEPGSLLKNPRRNQQEHHGKIPRRNQQEHHGKIPRRKYPKR</sequence>
<keyword evidence="3" id="KW-1185">Reference proteome</keyword>
<dbReference type="Proteomes" id="UP000499080">
    <property type="component" value="Unassembled WGS sequence"/>
</dbReference>
<accession>A0A4Y2G7G3</accession>
<proteinExistence type="predicted"/>
<feature type="region of interest" description="Disordered" evidence="1">
    <location>
        <begin position="57"/>
        <end position="89"/>
    </location>
</feature>